<reference evidence="1 2" key="1">
    <citation type="journal article" date="2020" name="IScience">
        <title>Genome Sequencing of the Endangered Kingdonia uniflora (Circaeasteraceae, Ranunculales) Reveals Potential Mechanisms of Evolutionary Specialization.</title>
        <authorList>
            <person name="Sun Y."/>
            <person name="Deng T."/>
            <person name="Zhang A."/>
            <person name="Moore M.J."/>
            <person name="Landis J.B."/>
            <person name="Lin N."/>
            <person name="Zhang H."/>
            <person name="Zhang X."/>
            <person name="Huang J."/>
            <person name="Zhang X."/>
            <person name="Sun H."/>
            <person name="Wang H."/>
        </authorList>
    </citation>
    <scope>NUCLEOTIDE SEQUENCE [LARGE SCALE GENOMIC DNA]</scope>
    <source>
        <strain evidence="1">TB1705</strain>
        <tissue evidence="1">Leaf</tissue>
    </source>
</reference>
<dbReference type="AlphaFoldDB" id="A0A7J7L1H0"/>
<dbReference type="SUPFAM" id="SSF56112">
    <property type="entry name" value="Protein kinase-like (PK-like)"/>
    <property type="match status" value="1"/>
</dbReference>
<dbReference type="InterPro" id="IPR011009">
    <property type="entry name" value="Kinase-like_dom_sf"/>
</dbReference>
<dbReference type="PANTHER" id="PTHR48010:SF59">
    <property type="entry name" value="PROTEIN KINASE DOMAIN-CONTAINING PROTEIN"/>
    <property type="match status" value="1"/>
</dbReference>
<comment type="caution">
    <text evidence="1">The sequence shown here is derived from an EMBL/GenBank/DDBJ whole genome shotgun (WGS) entry which is preliminary data.</text>
</comment>
<evidence type="ECO:0000313" key="1">
    <source>
        <dbReference type="EMBL" id="KAF6136384.1"/>
    </source>
</evidence>
<organism evidence="1 2">
    <name type="scientific">Kingdonia uniflora</name>
    <dbReference type="NCBI Taxonomy" id="39325"/>
    <lineage>
        <taxon>Eukaryota</taxon>
        <taxon>Viridiplantae</taxon>
        <taxon>Streptophyta</taxon>
        <taxon>Embryophyta</taxon>
        <taxon>Tracheophyta</taxon>
        <taxon>Spermatophyta</taxon>
        <taxon>Magnoliopsida</taxon>
        <taxon>Ranunculales</taxon>
        <taxon>Circaeasteraceae</taxon>
        <taxon>Kingdonia</taxon>
    </lineage>
</organism>
<evidence type="ECO:0000313" key="2">
    <source>
        <dbReference type="Proteomes" id="UP000541444"/>
    </source>
</evidence>
<gene>
    <name evidence="1" type="ORF">GIB67_028074</name>
</gene>
<protein>
    <submittedName>
        <fullName evidence="1">Uncharacterized protein</fullName>
    </submittedName>
</protein>
<dbReference type="EMBL" id="JACGCM010002722">
    <property type="protein sequence ID" value="KAF6136384.1"/>
    <property type="molecule type" value="Genomic_DNA"/>
</dbReference>
<name>A0A7J7L1H0_9MAGN</name>
<proteinExistence type="predicted"/>
<dbReference type="PANTHER" id="PTHR48010">
    <property type="entry name" value="OS05G0588300 PROTEIN"/>
    <property type="match status" value="1"/>
</dbReference>
<sequence length="194" mass="22292">MYHGWVNSRGGEGLGVRLIEITGKVGNVLVQTSCSEDEFEGTLGGKVFVCMVKIAFVIGAIRLPRSDFDWERDPPYGVYLNIRLAVTIELNGKRYRIHPLRRWWEIHPRFGVLILEMLIGKTPLQSPGCEDMVDLPCWVQSVVREEWTTEVFDAELMQYHNIEEEMVQMLQIAMACVTKLPDVRPKIDDVVRMI</sequence>
<accession>A0A7J7L1H0</accession>
<dbReference type="Proteomes" id="UP000541444">
    <property type="component" value="Unassembled WGS sequence"/>
</dbReference>
<dbReference type="OrthoDB" id="4062651at2759"/>
<dbReference type="InterPro" id="IPR050994">
    <property type="entry name" value="At_inactive_RLKs"/>
</dbReference>
<keyword evidence="2" id="KW-1185">Reference proteome</keyword>
<dbReference type="Gene3D" id="1.10.510.10">
    <property type="entry name" value="Transferase(Phosphotransferase) domain 1"/>
    <property type="match status" value="1"/>
</dbReference>